<gene>
    <name evidence="2" type="ORF">SAMN03080614_10537</name>
</gene>
<feature type="transmembrane region" description="Helical" evidence="1">
    <location>
        <begin position="177"/>
        <end position="203"/>
    </location>
</feature>
<feature type="transmembrane region" description="Helical" evidence="1">
    <location>
        <begin position="12"/>
        <end position="35"/>
    </location>
</feature>
<feature type="transmembrane region" description="Helical" evidence="1">
    <location>
        <begin position="102"/>
        <end position="123"/>
    </location>
</feature>
<evidence type="ECO:0000256" key="1">
    <source>
        <dbReference type="SAM" id="Phobius"/>
    </source>
</evidence>
<proteinExistence type="predicted"/>
<name>A0A1I0BZE5_9FIRM</name>
<accession>A0A1I0BZE5</accession>
<feature type="transmembrane region" description="Helical" evidence="1">
    <location>
        <begin position="135"/>
        <end position="165"/>
    </location>
</feature>
<dbReference type="AlphaFoldDB" id="A0A1I0BZE5"/>
<dbReference type="RefSeq" id="WP_091351320.1">
    <property type="nucleotide sequence ID" value="NZ_FOIF01000053.1"/>
</dbReference>
<protein>
    <submittedName>
        <fullName evidence="2">Putative membrane protein</fullName>
    </submittedName>
</protein>
<dbReference type="OrthoDB" id="9793746at2"/>
<keyword evidence="1" id="KW-0472">Membrane</keyword>
<dbReference type="InterPro" id="IPR007163">
    <property type="entry name" value="VCA0040-like"/>
</dbReference>
<feature type="transmembrane region" description="Helical" evidence="1">
    <location>
        <begin position="78"/>
        <end position="95"/>
    </location>
</feature>
<keyword evidence="3" id="KW-1185">Reference proteome</keyword>
<dbReference type="Proteomes" id="UP000243819">
    <property type="component" value="Unassembled WGS sequence"/>
</dbReference>
<dbReference type="Pfam" id="PF04018">
    <property type="entry name" value="VCA0040-like"/>
    <property type="match status" value="1"/>
</dbReference>
<keyword evidence="1" id="KW-0812">Transmembrane</keyword>
<feature type="transmembrane region" description="Helical" evidence="1">
    <location>
        <begin position="47"/>
        <end position="72"/>
    </location>
</feature>
<keyword evidence="1" id="KW-1133">Transmembrane helix</keyword>
<feature type="transmembrane region" description="Helical" evidence="1">
    <location>
        <begin position="223"/>
        <end position="247"/>
    </location>
</feature>
<dbReference type="STRING" id="1120990.SAMN03080614_10537"/>
<dbReference type="EMBL" id="FOIF01000053">
    <property type="protein sequence ID" value="SET12570.1"/>
    <property type="molecule type" value="Genomic_DNA"/>
</dbReference>
<dbReference type="PANTHER" id="PTHR37308">
    <property type="entry name" value="INTEGRAL MEMBRANE PROTEIN"/>
    <property type="match status" value="1"/>
</dbReference>
<reference evidence="3" key="1">
    <citation type="submission" date="2016-10" db="EMBL/GenBank/DDBJ databases">
        <authorList>
            <person name="Varghese N."/>
            <person name="Submissions S."/>
        </authorList>
    </citation>
    <scope>NUCLEOTIDE SEQUENCE [LARGE SCALE GENOMIC DNA]</scope>
    <source>
        <strain evidence="3">DSM 13577</strain>
    </source>
</reference>
<sequence>MKKWFSIFFRGIPIGLSLTLPGVSGGTVALILGLYDRIILGIKSLNIRFLFPVLLGSLIGIWLGSGFITFLLEQYHNITISFLLGLVLLSTKVTLGEVKTFNLPGILALLIFFILGLFLWSYSVEEVSGNSVSNIQLFLAGFISSVAMILPGISGATLLIILGLYGGVLEAVKDFEILVLFFYGLGALGGLFSFSWILSYLLNNHRSLTMMSLTGLILASTRAVIPLKFGIFEIMAFLLGGLTILLLSNNNFKKHVRKLTE</sequence>
<evidence type="ECO:0000313" key="2">
    <source>
        <dbReference type="EMBL" id="SET12570.1"/>
    </source>
</evidence>
<dbReference type="PANTHER" id="PTHR37308:SF1">
    <property type="entry name" value="POLYPRENYL-PHOSPHATE TRANSPORTER"/>
    <property type="match status" value="1"/>
</dbReference>
<organism evidence="2 3">
    <name type="scientific">Anaerobranca gottschalkii DSM 13577</name>
    <dbReference type="NCBI Taxonomy" id="1120990"/>
    <lineage>
        <taxon>Bacteria</taxon>
        <taxon>Bacillati</taxon>
        <taxon>Bacillota</taxon>
        <taxon>Clostridia</taxon>
        <taxon>Eubacteriales</taxon>
        <taxon>Proteinivoracaceae</taxon>
        <taxon>Anaerobranca</taxon>
    </lineage>
</organism>
<evidence type="ECO:0000313" key="3">
    <source>
        <dbReference type="Proteomes" id="UP000243819"/>
    </source>
</evidence>